<name>A0A085M7L6_9BILA</name>
<dbReference type="EMBL" id="KL363219">
    <property type="protein sequence ID" value="KFD53212.1"/>
    <property type="molecule type" value="Genomic_DNA"/>
</dbReference>
<feature type="region of interest" description="Disordered" evidence="1">
    <location>
        <begin position="62"/>
        <end position="115"/>
    </location>
</feature>
<evidence type="ECO:0000256" key="1">
    <source>
        <dbReference type="SAM" id="MobiDB-lite"/>
    </source>
</evidence>
<protein>
    <submittedName>
        <fullName evidence="2">Uncharacterized protein</fullName>
    </submittedName>
</protein>
<dbReference type="AlphaFoldDB" id="A0A085M7L6"/>
<feature type="compositionally biased region" description="Low complexity" evidence="1">
    <location>
        <begin position="95"/>
        <end position="108"/>
    </location>
</feature>
<accession>A0A085M7L6</accession>
<sequence>MKEPIILPGGCMKPFQEYIVKPYGQHFIWRIIYNVAQLRLCNWLLHFHCRHQLVEIETDIGREGEDEVTAQGPMTTTTTTAAPSRAKRSPPPQPAAKQQKSNKAAGAKKAAKKVGGKIGKGVKFAFKKTKNAANAVKNKVTKKK</sequence>
<reference evidence="2 3" key="1">
    <citation type="journal article" date="2014" name="Nat. Genet.">
        <title>Genome and transcriptome of the porcine whipworm Trichuris suis.</title>
        <authorList>
            <person name="Jex A.R."/>
            <person name="Nejsum P."/>
            <person name="Schwarz E.M."/>
            <person name="Hu L."/>
            <person name="Young N.D."/>
            <person name="Hall R.S."/>
            <person name="Korhonen P.K."/>
            <person name="Liao S."/>
            <person name="Thamsborg S."/>
            <person name="Xia J."/>
            <person name="Xu P."/>
            <person name="Wang S."/>
            <person name="Scheerlinck J.P."/>
            <person name="Hofmann A."/>
            <person name="Sternberg P.W."/>
            <person name="Wang J."/>
            <person name="Gasser R.B."/>
        </authorList>
    </citation>
    <scope>NUCLEOTIDE SEQUENCE [LARGE SCALE GENOMIC DNA]</scope>
    <source>
        <strain evidence="2">DCEP-RM93M</strain>
    </source>
</reference>
<evidence type="ECO:0000313" key="3">
    <source>
        <dbReference type="Proteomes" id="UP000030764"/>
    </source>
</evidence>
<proteinExistence type="predicted"/>
<keyword evidence="3" id="KW-1185">Reference proteome</keyword>
<feature type="compositionally biased region" description="Low complexity" evidence="1">
    <location>
        <begin position="75"/>
        <end position="84"/>
    </location>
</feature>
<gene>
    <name evidence="2" type="ORF">M513_05922</name>
</gene>
<evidence type="ECO:0000313" key="2">
    <source>
        <dbReference type="EMBL" id="KFD53212.1"/>
    </source>
</evidence>
<organism evidence="2 3">
    <name type="scientific">Trichuris suis</name>
    <name type="common">pig whipworm</name>
    <dbReference type="NCBI Taxonomy" id="68888"/>
    <lineage>
        <taxon>Eukaryota</taxon>
        <taxon>Metazoa</taxon>
        <taxon>Ecdysozoa</taxon>
        <taxon>Nematoda</taxon>
        <taxon>Enoplea</taxon>
        <taxon>Dorylaimia</taxon>
        <taxon>Trichinellida</taxon>
        <taxon>Trichuridae</taxon>
        <taxon>Trichuris</taxon>
    </lineage>
</organism>
<dbReference type="Proteomes" id="UP000030764">
    <property type="component" value="Unassembled WGS sequence"/>
</dbReference>